<dbReference type="EMBL" id="QRGA01000013">
    <property type="protein sequence ID" value="RDU96706.1"/>
    <property type="molecule type" value="Genomic_DNA"/>
</dbReference>
<dbReference type="OrthoDB" id="9805307at2"/>
<dbReference type="InterPro" id="IPR011234">
    <property type="entry name" value="Fumarylacetoacetase-like_C"/>
</dbReference>
<comment type="similarity">
    <text evidence="2">Belongs to the FAH family.</text>
</comment>
<dbReference type="GO" id="GO:0016787">
    <property type="term" value="F:hydrolase activity"/>
    <property type="evidence" value="ECO:0007669"/>
    <property type="project" value="UniProtKB-KW"/>
</dbReference>
<protein>
    <submittedName>
        <fullName evidence="6">FAA hydrolase family protein</fullName>
    </submittedName>
</protein>
<feature type="domain" description="Fumarylacetoacetase-like C-terminal" evidence="5">
    <location>
        <begin position="93"/>
        <end position="303"/>
    </location>
</feature>
<dbReference type="PANTHER" id="PTHR42796">
    <property type="entry name" value="FUMARYLACETOACETATE HYDROLASE DOMAIN-CONTAINING PROTEIN 2A-RELATED"/>
    <property type="match status" value="1"/>
</dbReference>
<dbReference type="GO" id="GO:0046872">
    <property type="term" value="F:metal ion binding"/>
    <property type="evidence" value="ECO:0007669"/>
    <property type="project" value="UniProtKB-KW"/>
</dbReference>
<gene>
    <name evidence="6" type="ORF">DWV00_22160</name>
</gene>
<evidence type="ECO:0000313" key="6">
    <source>
        <dbReference type="EMBL" id="RDU96706.1"/>
    </source>
</evidence>
<evidence type="ECO:0000256" key="1">
    <source>
        <dbReference type="ARBA" id="ARBA00001946"/>
    </source>
</evidence>
<keyword evidence="4 6" id="KW-0378">Hydrolase</keyword>
<comment type="caution">
    <text evidence="6">The sequence shown here is derived from an EMBL/GenBank/DDBJ whole genome shotgun (WGS) entry which is preliminary data.</text>
</comment>
<dbReference type="SUPFAM" id="SSF56529">
    <property type="entry name" value="FAH"/>
    <property type="match status" value="1"/>
</dbReference>
<accession>A0A3D8JVS5</accession>
<dbReference type="InterPro" id="IPR051121">
    <property type="entry name" value="FAH"/>
</dbReference>
<evidence type="ECO:0000256" key="4">
    <source>
        <dbReference type="ARBA" id="ARBA00022801"/>
    </source>
</evidence>
<dbReference type="InterPro" id="IPR036663">
    <property type="entry name" value="Fumarylacetoacetase_C_sf"/>
</dbReference>
<dbReference type="Gene3D" id="3.90.850.10">
    <property type="entry name" value="Fumarylacetoacetase-like, C-terminal domain"/>
    <property type="match status" value="1"/>
</dbReference>
<dbReference type="RefSeq" id="WP_115535760.1">
    <property type="nucleotide sequence ID" value="NZ_QRGA01000013.1"/>
</dbReference>
<name>A0A3D8JVS5_9BURK</name>
<sequence length="306" mass="32757">MIWFAIATYELNGRVAGGLAVNGALYDAQAALARTGGPDVPLDVDGLVAGWDARSAATLAALERAAHAIGQGACSAPPLEGYRLRVPFTPRRIFAAASNYYEHAREMGTELAPREESTPYMFMKAETSVVPTLADVVMPAGAERVDWEVELAVVMGRGGRHIAVADALSHIAGYTVLNDVSARDLNRRSDYPFKHDWFRGKSFDTFGPFGPWIVPRACIAEPQNLRMRLAVNGETMQDGSTSEMIFSIAEQIHYLSSILTLHPGDVIATGTPTGVGMGRGIFLKPGDVMVASIDGIGAIENPLVQG</sequence>
<dbReference type="GO" id="GO:0019752">
    <property type="term" value="P:carboxylic acid metabolic process"/>
    <property type="evidence" value="ECO:0007669"/>
    <property type="project" value="UniProtKB-ARBA"/>
</dbReference>
<reference evidence="6 7" key="1">
    <citation type="submission" date="2018-08" db="EMBL/GenBank/DDBJ databases">
        <title>Paraburkholderia sp. DHOM06 isolated from forest soil.</title>
        <authorList>
            <person name="Gao Z.-H."/>
            <person name="Qiu L.-H."/>
        </authorList>
    </citation>
    <scope>NUCLEOTIDE SEQUENCE [LARGE SCALE GENOMIC DNA]</scope>
    <source>
        <strain evidence="6 7">DHOM06</strain>
    </source>
</reference>
<dbReference type="Proteomes" id="UP000256838">
    <property type="component" value="Unassembled WGS sequence"/>
</dbReference>
<keyword evidence="7" id="KW-1185">Reference proteome</keyword>
<proteinExistence type="inferred from homology"/>
<evidence type="ECO:0000259" key="5">
    <source>
        <dbReference type="Pfam" id="PF01557"/>
    </source>
</evidence>
<comment type="cofactor">
    <cofactor evidence="1">
        <name>Mg(2+)</name>
        <dbReference type="ChEBI" id="CHEBI:18420"/>
    </cofactor>
</comment>
<keyword evidence="3" id="KW-0479">Metal-binding</keyword>
<dbReference type="PANTHER" id="PTHR42796:SF4">
    <property type="entry name" value="FUMARYLACETOACETATE HYDROLASE DOMAIN-CONTAINING PROTEIN 2A"/>
    <property type="match status" value="1"/>
</dbReference>
<evidence type="ECO:0000313" key="7">
    <source>
        <dbReference type="Proteomes" id="UP000256838"/>
    </source>
</evidence>
<evidence type="ECO:0000256" key="3">
    <source>
        <dbReference type="ARBA" id="ARBA00022723"/>
    </source>
</evidence>
<dbReference type="FunFam" id="3.90.850.10:FF:000002">
    <property type="entry name" value="2-hydroxyhepta-2,4-diene-1,7-dioate isomerase"/>
    <property type="match status" value="1"/>
</dbReference>
<organism evidence="6 7">
    <name type="scientific">Trinickia dinghuensis</name>
    <dbReference type="NCBI Taxonomy" id="2291023"/>
    <lineage>
        <taxon>Bacteria</taxon>
        <taxon>Pseudomonadati</taxon>
        <taxon>Pseudomonadota</taxon>
        <taxon>Betaproteobacteria</taxon>
        <taxon>Burkholderiales</taxon>
        <taxon>Burkholderiaceae</taxon>
        <taxon>Trinickia</taxon>
    </lineage>
</organism>
<evidence type="ECO:0000256" key="2">
    <source>
        <dbReference type="ARBA" id="ARBA00010211"/>
    </source>
</evidence>
<dbReference type="GO" id="GO:0016853">
    <property type="term" value="F:isomerase activity"/>
    <property type="evidence" value="ECO:0007669"/>
    <property type="project" value="UniProtKB-ARBA"/>
</dbReference>
<dbReference type="AlphaFoldDB" id="A0A3D8JVS5"/>
<dbReference type="Pfam" id="PF01557">
    <property type="entry name" value="FAA_hydrolase"/>
    <property type="match status" value="1"/>
</dbReference>